<dbReference type="Gramene" id="KOM38071">
    <property type="protein sequence ID" value="KOM38071"/>
    <property type="gene ID" value="LR48_Vigan03g145300"/>
</dbReference>
<dbReference type="AlphaFoldDB" id="A0A0L9U5M2"/>
<protein>
    <submittedName>
        <fullName evidence="2">Uncharacterized protein</fullName>
    </submittedName>
</protein>
<evidence type="ECO:0000313" key="2">
    <source>
        <dbReference type="EMBL" id="KOM38071.1"/>
    </source>
</evidence>
<feature type="compositionally biased region" description="Low complexity" evidence="1">
    <location>
        <begin position="31"/>
        <end position="45"/>
    </location>
</feature>
<accession>A0A0L9U5M2</accession>
<proteinExistence type="predicted"/>
<evidence type="ECO:0000313" key="3">
    <source>
        <dbReference type="Proteomes" id="UP000053144"/>
    </source>
</evidence>
<feature type="compositionally biased region" description="Low complexity" evidence="1">
    <location>
        <begin position="58"/>
        <end position="69"/>
    </location>
</feature>
<gene>
    <name evidence="2" type="ORF">LR48_Vigan03g145300</name>
</gene>
<dbReference type="Proteomes" id="UP000053144">
    <property type="component" value="Chromosome 3"/>
</dbReference>
<feature type="compositionally biased region" description="Basic residues" evidence="1">
    <location>
        <begin position="8"/>
        <end position="21"/>
    </location>
</feature>
<organism evidence="2 3">
    <name type="scientific">Phaseolus angularis</name>
    <name type="common">Azuki bean</name>
    <name type="synonym">Vigna angularis</name>
    <dbReference type="NCBI Taxonomy" id="3914"/>
    <lineage>
        <taxon>Eukaryota</taxon>
        <taxon>Viridiplantae</taxon>
        <taxon>Streptophyta</taxon>
        <taxon>Embryophyta</taxon>
        <taxon>Tracheophyta</taxon>
        <taxon>Spermatophyta</taxon>
        <taxon>Magnoliopsida</taxon>
        <taxon>eudicotyledons</taxon>
        <taxon>Gunneridae</taxon>
        <taxon>Pentapetalae</taxon>
        <taxon>rosids</taxon>
        <taxon>fabids</taxon>
        <taxon>Fabales</taxon>
        <taxon>Fabaceae</taxon>
        <taxon>Papilionoideae</taxon>
        <taxon>50 kb inversion clade</taxon>
        <taxon>NPAAA clade</taxon>
        <taxon>indigoferoid/millettioid clade</taxon>
        <taxon>Phaseoleae</taxon>
        <taxon>Vigna</taxon>
    </lineage>
</organism>
<evidence type="ECO:0000256" key="1">
    <source>
        <dbReference type="SAM" id="MobiDB-lite"/>
    </source>
</evidence>
<name>A0A0L9U5M2_PHAAN</name>
<feature type="region of interest" description="Disordered" evidence="1">
    <location>
        <begin position="191"/>
        <end position="210"/>
    </location>
</feature>
<feature type="region of interest" description="Disordered" evidence="1">
    <location>
        <begin position="1"/>
        <end position="69"/>
    </location>
</feature>
<reference evidence="3" key="1">
    <citation type="journal article" date="2015" name="Proc. Natl. Acad. Sci. U.S.A.">
        <title>Genome sequencing of adzuki bean (Vigna angularis) provides insight into high starch and low fat accumulation and domestication.</title>
        <authorList>
            <person name="Yang K."/>
            <person name="Tian Z."/>
            <person name="Chen C."/>
            <person name="Luo L."/>
            <person name="Zhao B."/>
            <person name="Wang Z."/>
            <person name="Yu L."/>
            <person name="Li Y."/>
            <person name="Sun Y."/>
            <person name="Li W."/>
            <person name="Chen Y."/>
            <person name="Li Y."/>
            <person name="Zhang Y."/>
            <person name="Ai D."/>
            <person name="Zhao J."/>
            <person name="Shang C."/>
            <person name="Ma Y."/>
            <person name="Wu B."/>
            <person name="Wang M."/>
            <person name="Gao L."/>
            <person name="Sun D."/>
            <person name="Zhang P."/>
            <person name="Guo F."/>
            <person name="Wang W."/>
            <person name="Li Y."/>
            <person name="Wang J."/>
            <person name="Varshney R.K."/>
            <person name="Wang J."/>
            <person name="Ling H.Q."/>
            <person name="Wan P."/>
        </authorList>
    </citation>
    <scope>NUCLEOTIDE SEQUENCE</scope>
    <source>
        <strain evidence="3">cv. Jingnong 6</strain>
    </source>
</reference>
<dbReference type="EMBL" id="CM003373">
    <property type="protein sequence ID" value="KOM38071.1"/>
    <property type="molecule type" value="Genomic_DNA"/>
</dbReference>
<sequence>MPHGSAVSHRRTIHNRRRSSLRHNAADPNNTTAFRASTVTTTSSALKPPSPCRREAAAHSSSFIASSSSGHHLLPRELLGSQPQTKAAHHIFSTTSTYKKRNHNRATHAHGQSIFFAPPTPKRDLHEHYYTTILADHLHNPTNHKHIRLFLPNHYHLFRSHNNCKSRFRHGRHQRASSSLQDLRHVQTSVVVAQQPPQPPSSSSQRLHQQRKAISLAQPALRKCLHDSQCRGGEEAKLRRENRRWRKSIPPICRTLILGGKEADTWKHLIGRVSSLVKAGQQGFWCNFGEF</sequence>